<proteinExistence type="predicted"/>
<dbReference type="GO" id="GO:0003700">
    <property type="term" value="F:DNA-binding transcription factor activity"/>
    <property type="evidence" value="ECO:0007669"/>
    <property type="project" value="InterPro"/>
</dbReference>
<evidence type="ECO:0000256" key="3">
    <source>
        <dbReference type="ARBA" id="ARBA00023163"/>
    </source>
</evidence>
<keyword evidence="1" id="KW-0805">Transcription regulation</keyword>
<dbReference type="InterPro" id="IPR011991">
    <property type="entry name" value="ArsR-like_HTH"/>
</dbReference>
<dbReference type="EMBL" id="NPEX01000001">
    <property type="protein sequence ID" value="RAI46184.1"/>
    <property type="molecule type" value="Genomic_DNA"/>
</dbReference>
<sequence>MTVAQLTKLSELEERASEAAQLLKLMANEKRLLILCHLVARPELTVGALAEAVGLSQSALSQHLTRLREDGLVVARRQSQMMHYRIGDPKAAKVLELLKDLFCPDIAAG</sequence>
<dbReference type="Proteomes" id="UP000249130">
    <property type="component" value="Unassembled WGS sequence"/>
</dbReference>
<dbReference type="GO" id="GO:0003677">
    <property type="term" value="F:DNA binding"/>
    <property type="evidence" value="ECO:0007669"/>
    <property type="project" value="UniProtKB-KW"/>
</dbReference>
<keyword evidence="3" id="KW-0804">Transcription</keyword>
<dbReference type="InterPro" id="IPR051081">
    <property type="entry name" value="HTH_MetalResp_TranReg"/>
</dbReference>
<dbReference type="InterPro" id="IPR001845">
    <property type="entry name" value="HTH_ArsR_DNA-bd_dom"/>
</dbReference>
<dbReference type="Gene3D" id="1.10.10.10">
    <property type="entry name" value="Winged helix-like DNA-binding domain superfamily/Winged helix DNA-binding domain"/>
    <property type="match status" value="1"/>
</dbReference>
<keyword evidence="2" id="KW-0238">DNA-binding</keyword>
<dbReference type="SUPFAM" id="SSF46785">
    <property type="entry name" value="Winged helix' DNA-binding domain"/>
    <property type="match status" value="1"/>
</dbReference>
<evidence type="ECO:0000256" key="1">
    <source>
        <dbReference type="ARBA" id="ARBA00023015"/>
    </source>
</evidence>
<keyword evidence="6" id="KW-1185">Reference proteome</keyword>
<dbReference type="OrthoDB" id="194599at2"/>
<dbReference type="CDD" id="cd00090">
    <property type="entry name" value="HTH_ARSR"/>
    <property type="match status" value="1"/>
</dbReference>
<name>A0A327L7U3_9BRAD</name>
<organism evidence="5 6">
    <name type="scientific">Rhodoplanes roseus</name>
    <dbReference type="NCBI Taxonomy" id="29409"/>
    <lineage>
        <taxon>Bacteria</taxon>
        <taxon>Pseudomonadati</taxon>
        <taxon>Pseudomonadota</taxon>
        <taxon>Alphaproteobacteria</taxon>
        <taxon>Hyphomicrobiales</taxon>
        <taxon>Nitrobacteraceae</taxon>
        <taxon>Rhodoplanes</taxon>
    </lineage>
</organism>
<evidence type="ECO:0000259" key="4">
    <source>
        <dbReference type="PROSITE" id="PS50987"/>
    </source>
</evidence>
<accession>A0A327L7U3</accession>
<dbReference type="NCBIfam" id="NF033788">
    <property type="entry name" value="HTH_metalloreg"/>
    <property type="match status" value="1"/>
</dbReference>
<dbReference type="AlphaFoldDB" id="A0A327L7U3"/>
<evidence type="ECO:0000313" key="5">
    <source>
        <dbReference type="EMBL" id="RAI46184.1"/>
    </source>
</evidence>
<dbReference type="PANTHER" id="PTHR33154:SF28">
    <property type="entry name" value="HTH-TYPE TRANSCRIPTIONAL REGULATOR YGAV-RELATED"/>
    <property type="match status" value="1"/>
</dbReference>
<dbReference type="RefSeq" id="WP_111417044.1">
    <property type="nucleotide sequence ID" value="NZ_NPEX01000001.1"/>
</dbReference>
<dbReference type="PROSITE" id="PS50987">
    <property type="entry name" value="HTH_ARSR_2"/>
    <property type="match status" value="1"/>
</dbReference>
<evidence type="ECO:0000313" key="6">
    <source>
        <dbReference type="Proteomes" id="UP000249130"/>
    </source>
</evidence>
<dbReference type="PRINTS" id="PR00778">
    <property type="entry name" value="HTHARSR"/>
</dbReference>
<reference evidence="5 6" key="1">
    <citation type="submission" date="2017-07" db="EMBL/GenBank/DDBJ databases">
        <title>Draft Genome Sequences of Select Purple Nonsulfur Bacteria.</title>
        <authorList>
            <person name="Lasarre B."/>
            <person name="Mckinlay J.B."/>
        </authorList>
    </citation>
    <scope>NUCLEOTIDE SEQUENCE [LARGE SCALE GENOMIC DNA]</scope>
    <source>
        <strain evidence="5 6">DSM 5909</strain>
    </source>
</reference>
<dbReference type="PANTHER" id="PTHR33154">
    <property type="entry name" value="TRANSCRIPTIONAL REGULATOR, ARSR FAMILY"/>
    <property type="match status" value="1"/>
</dbReference>
<evidence type="ECO:0000256" key="2">
    <source>
        <dbReference type="ARBA" id="ARBA00023125"/>
    </source>
</evidence>
<dbReference type="SMART" id="SM00418">
    <property type="entry name" value="HTH_ARSR"/>
    <property type="match status" value="1"/>
</dbReference>
<dbReference type="InterPro" id="IPR036388">
    <property type="entry name" value="WH-like_DNA-bd_sf"/>
</dbReference>
<feature type="domain" description="HTH arsR-type" evidence="4">
    <location>
        <begin position="9"/>
        <end position="109"/>
    </location>
</feature>
<comment type="caution">
    <text evidence="5">The sequence shown here is derived from an EMBL/GenBank/DDBJ whole genome shotgun (WGS) entry which is preliminary data.</text>
</comment>
<gene>
    <name evidence="5" type="ORF">CH341_00340</name>
</gene>
<protein>
    <submittedName>
        <fullName evidence="5">Transcriptional regulator</fullName>
    </submittedName>
</protein>
<dbReference type="Pfam" id="PF01022">
    <property type="entry name" value="HTH_5"/>
    <property type="match status" value="1"/>
</dbReference>
<dbReference type="InterPro" id="IPR036390">
    <property type="entry name" value="WH_DNA-bd_sf"/>
</dbReference>